<keyword evidence="3" id="KW-0732">Signal</keyword>
<dbReference type="Proteomes" id="UP000190965">
    <property type="component" value="Unassembled WGS sequence"/>
</dbReference>
<evidence type="ECO:0000313" key="5">
    <source>
        <dbReference type="EMBL" id="OPA88100.1"/>
    </source>
</evidence>
<dbReference type="Pfam" id="PF04536">
    <property type="entry name" value="TPM_phosphatase"/>
    <property type="match status" value="1"/>
</dbReference>
<feature type="domain" description="TPM" evidence="4">
    <location>
        <begin position="39"/>
        <end position="160"/>
    </location>
</feature>
<feature type="transmembrane region" description="Helical" evidence="2">
    <location>
        <begin position="340"/>
        <end position="359"/>
    </location>
</feature>
<gene>
    <name evidence="5" type="ORF">BFW87_23370</name>
</gene>
<dbReference type="EMBL" id="MSDF01000041">
    <property type="protein sequence ID" value="OPA88100.1"/>
    <property type="molecule type" value="Genomic_DNA"/>
</dbReference>
<feature type="signal peptide" evidence="3">
    <location>
        <begin position="1"/>
        <end position="26"/>
    </location>
</feature>
<comment type="caution">
    <text evidence="5">The sequence shown here is derived from an EMBL/GenBank/DDBJ whole genome shotgun (WGS) entry which is preliminary data.</text>
</comment>
<name>A0A1T2Y7G9_PSEFL</name>
<dbReference type="OrthoDB" id="9810918at2"/>
<feature type="transmembrane region" description="Helical" evidence="2">
    <location>
        <begin position="284"/>
        <end position="303"/>
    </location>
</feature>
<feature type="transmembrane region" description="Helical" evidence="2">
    <location>
        <begin position="230"/>
        <end position="249"/>
    </location>
</feature>
<organism evidence="5 6">
    <name type="scientific">Pseudomonas fluorescens</name>
    <dbReference type="NCBI Taxonomy" id="294"/>
    <lineage>
        <taxon>Bacteria</taxon>
        <taxon>Pseudomonadati</taxon>
        <taxon>Pseudomonadota</taxon>
        <taxon>Gammaproteobacteria</taxon>
        <taxon>Pseudomonadales</taxon>
        <taxon>Pseudomonadaceae</taxon>
        <taxon>Pseudomonas</taxon>
    </lineage>
</organism>
<keyword evidence="2" id="KW-0472">Membrane</keyword>
<sequence length="382" mass="40399">MMAILRQTVLSLVAMVFIGLSGTAQADTSPIGVALDQRVIDLTNTLDASTSTRLKDQLAALEQRKGAQVAVLLVPTTGGTSIEDYANQLFRAWKLGRKDINDGILLVVAKDDRKVRIEVGYGLEGTVTDLLAHRIIEEHITPAFRQGDYAGGVQQAVNDLTLLVDGGDLPPLAAREVNPQIIAVLLALIAGAIGGVLIAAGKLHWRRALMAFVAVTALLTMYSGGDDWPVSLVAFPLTLLIGGALFGVLWLARVAFYCVIALLAYIVGLLVVDHFVEVNFVHWLVWPFGSALVLALYVGLFFVMRESWRKSPRFFIVRVVAVAAVYVAVGLLLGHGYQGWLIAVPAASIVAFILCVASISDGGSGGGSDSGSGGSSSSSSSS</sequence>
<feature type="transmembrane region" description="Helical" evidence="2">
    <location>
        <begin position="181"/>
        <end position="201"/>
    </location>
</feature>
<keyword evidence="2" id="KW-1133">Transmembrane helix</keyword>
<proteinExistence type="predicted"/>
<feature type="chain" id="PRO_5013340974" description="TPM domain-containing protein" evidence="3">
    <location>
        <begin position="27"/>
        <end position="382"/>
    </location>
</feature>
<dbReference type="AlphaFoldDB" id="A0A1T2Y7G9"/>
<feature type="region of interest" description="Disordered" evidence="1">
    <location>
        <begin position="362"/>
        <end position="382"/>
    </location>
</feature>
<dbReference type="RefSeq" id="WP_078742079.1">
    <property type="nucleotide sequence ID" value="NZ_MSDF01000041.1"/>
</dbReference>
<dbReference type="PANTHER" id="PTHR30373">
    <property type="entry name" value="UPF0603 PROTEIN YGCG"/>
    <property type="match status" value="1"/>
</dbReference>
<dbReference type="InterPro" id="IPR007621">
    <property type="entry name" value="TPM_dom"/>
</dbReference>
<evidence type="ECO:0000256" key="2">
    <source>
        <dbReference type="SAM" id="Phobius"/>
    </source>
</evidence>
<evidence type="ECO:0000256" key="3">
    <source>
        <dbReference type="SAM" id="SignalP"/>
    </source>
</evidence>
<dbReference type="PANTHER" id="PTHR30373:SF2">
    <property type="entry name" value="UPF0603 PROTEIN YGCG"/>
    <property type="match status" value="1"/>
</dbReference>
<evidence type="ECO:0000259" key="4">
    <source>
        <dbReference type="Pfam" id="PF04536"/>
    </source>
</evidence>
<keyword evidence="2" id="KW-0812">Transmembrane</keyword>
<accession>A0A1T2Y7G9</accession>
<evidence type="ECO:0000313" key="6">
    <source>
        <dbReference type="Proteomes" id="UP000190965"/>
    </source>
</evidence>
<feature type="non-terminal residue" evidence="5">
    <location>
        <position position="382"/>
    </location>
</feature>
<feature type="compositionally biased region" description="Gly residues" evidence="1">
    <location>
        <begin position="362"/>
        <end position="374"/>
    </location>
</feature>
<feature type="transmembrane region" description="Helical" evidence="2">
    <location>
        <begin position="208"/>
        <end position="224"/>
    </location>
</feature>
<feature type="transmembrane region" description="Helical" evidence="2">
    <location>
        <begin position="315"/>
        <end position="334"/>
    </location>
</feature>
<reference evidence="5 6" key="1">
    <citation type="submission" date="2016-12" db="EMBL/GenBank/DDBJ databases">
        <title>Draft genome sequences of seven strains of Pseudomonas fluorescens that produce 4-formylaminooxyvinylglycine.</title>
        <authorList>
            <person name="Okrent R.A."/>
            <person name="Manning V.A."/>
            <person name="Trippe K.M."/>
        </authorList>
    </citation>
    <scope>NUCLEOTIDE SEQUENCE [LARGE SCALE GENOMIC DNA]</scope>
    <source>
        <strain evidence="5 6">P5A</strain>
    </source>
</reference>
<feature type="transmembrane region" description="Helical" evidence="2">
    <location>
        <begin position="254"/>
        <end position="272"/>
    </location>
</feature>
<evidence type="ECO:0000256" key="1">
    <source>
        <dbReference type="SAM" id="MobiDB-lite"/>
    </source>
</evidence>
<dbReference type="Gene3D" id="3.10.310.50">
    <property type="match status" value="1"/>
</dbReference>
<protein>
    <recommendedName>
        <fullName evidence="4">TPM domain-containing protein</fullName>
    </recommendedName>
</protein>